<feature type="transmembrane region" description="Helical" evidence="7">
    <location>
        <begin position="12"/>
        <end position="33"/>
    </location>
</feature>
<dbReference type="PANTHER" id="PTHR40074:SF2">
    <property type="entry name" value="O-ACETYLTRANSFERASE WECH"/>
    <property type="match status" value="1"/>
</dbReference>
<dbReference type="GO" id="GO:0009246">
    <property type="term" value="P:enterobacterial common antigen biosynthetic process"/>
    <property type="evidence" value="ECO:0007669"/>
    <property type="project" value="TreeGrafter"/>
</dbReference>
<evidence type="ECO:0000313" key="9">
    <source>
        <dbReference type="EMBL" id="ABW17628.1"/>
    </source>
</evidence>
<keyword evidence="4 7" id="KW-0812">Transmembrane</keyword>
<dbReference type="PANTHER" id="PTHR40074">
    <property type="entry name" value="O-ACETYLTRANSFERASE WECH"/>
    <property type="match status" value="1"/>
</dbReference>
<evidence type="ECO:0000256" key="1">
    <source>
        <dbReference type="ARBA" id="ARBA00004651"/>
    </source>
</evidence>
<proteinExistence type="inferred from homology"/>
<dbReference type="HOGENOM" id="CLU_047714_1_3_9"/>
<evidence type="ECO:0000256" key="4">
    <source>
        <dbReference type="ARBA" id="ARBA00022692"/>
    </source>
</evidence>
<dbReference type="RefSeq" id="WP_012157943.1">
    <property type="nucleotide sequence ID" value="NC_009922.1"/>
</dbReference>
<dbReference type="Pfam" id="PF01757">
    <property type="entry name" value="Acyl_transf_3"/>
    <property type="match status" value="1"/>
</dbReference>
<evidence type="ECO:0000313" key="10">
    <source>
        <dbReference type="Proteomes" id="UP000000269"/>
    </source>
</evidence>
<keyword evidence="3" id="KW-1003">Cell membrane</keyword>
<dbReference type="AlphaFoldDB" id="A8MEF7"/>
<keyword evidence="5 7" id="KW-1133">Transmembrane helix</keyword>
<dbReference type="KEGG" id="aoe:Clos_0058"/>
<organism evidence="9 10">
    <name type="scientific">Alkaliphilus oremlandii (strain OhILAs)</name>
    <name type="common">Clostridium oremlandii (strain OhILAs)</name>
    <dbReference type="NCBI Taxonomy" id="350688"/>
    <lineage>
        <taxon>Bacteria</taxon>
        <taxon>Bacillati</taxon>
        <taxon>Bacillota</taxon>
        <taxon>Clostridia</taxon>
        <taxon>Peptostreptococcales</taxon>
        <taxon>Natronincolaceae</taxon>
        <taxon>Alkaliphilus</taxon>
    </lineage>
</organism>
<evidence type="ECO:0000256" key="7">
    <source>
        <dbReference type="SAM" id="Phobius"/>
    </source>
</evidence>
<evidence type="ECO:0000259" key="8">
    <source>
        <dbReference type="Pfam" id="PF01757"/>
    </source>
</evidence>
<dbReference type="GO" id="GO:0005886">
    <property type="term" value="C:plasma membrane"/>
    <property type="evidence" value="ECO:0007669"/>
    <property type="project" value="UniProtKB-SubCell"/>
</dbReference>
<sequence length="355" mass="41425">MVKRERIDETTIMRGISCLAVIMVHITANPVSMLNAGSPSSILFTLLNRGSKFTTPTFLFLSGLTLFYSYEARDFSYGKFLKRRFESTLIPYFIWSTVYFMYFYFKGIYILSPKFIAENFLLGKTSYHLYFVVTITQFYILFGGFLYIYRKYNSHLILGSTLIINVLFLKYGAPSMVYADRFFINYIFFFSLGCYVARNLSKVKGFIVKYKYGIVGGYMGMVLYDSYLFYQYYILQQPVSVFWVSVSWLVFSTVSIFALMYVGDTILNKGEKMQRIFKTISKSSYYVYLMHPLFLNISDTWLIEKGIYSITKRSLLNMFIVYTISLCLSIGYTNLKAYLKNTKNKTNQKAPIKQA</sequence>
<dbReference type="STRING" id="350688.Clos_0058"/>
<feature type="transmembrane region" description="Helical" evidence="7">
    <location>
        <begin position="241"/>
        <end position="262"/>
    </location>
</feature>
<comment type="subcellular location">
    <subcellularLocation>
        <location evidence="1">Cell membrane</location>
        <topology evidence="1">Multi-pass membrane protein</topology>
    </subcellularLocation>
</comment>
<feature type="transmembrane region" description="Helical" evidence="7">
    <location>
        <begin position="315"/>
        <end position="335"/>
    </location>
</feature>
<evidence type="ECO:0000256" key="6">
    <source>
        <dbReference type="ARBA" id="ARBA00023136"/>
    </source>
</evidence>
<comment type="similarity">
    <text evidence="2">Belongs to the acyltransferase 3 family.</text>
</comment>
<dbReference type="Proteomes" id="UP000000269">
    <property type="component" value="Chromosome"/>
</dbReference>
<protein>
    <submittedName>
        <fullName evidence="9">Acyltransferase 3</fullName>
    </submittedName>
</protein>
<dbReference type="OrthoDB" id="569695at2"/>
<evidence type="ECO:0000256" key="3">
    <source>
        <dbReference type="ARBA" id="ARBA00022475"/>
    </source>
</evidence>
<keyword evidence="9" id="KW-0808">Transferase</keyword>
<feature type="transmembrane region" description="Helical" evidence="7">
    <location>
        <begin position="212"/>
        <end position="235"/>
    </location>
</feature>
<feature type="transmembrane region" description="Helical" evidence="7">
    <location>
        <begin position="129"/>
        <end position="149"/>
    </location>
</feature>
<dbReference type="eggNOG" id="COG1835">
    <property type="taxonomic scope" value="Bacteria"/>
</dbReference>
<feature type="transmembrane region" description="Helical" evidence="7">
    <location>
        <begin position="90"/>
        <end position="109"/>
    </location>
</feature>
<name>A8MEF7_ALKOO</name>
<evidence type="ECO:0000256" key="5">
    <source>
        <dbReference type="ARBA" id="ARBA00022989"/>
    </source>
</evidence>
<gene>
    <name evidence="9" type="ordered locus">Clos_0058</name>
</gene>
<evidence type="ECO:0000256" key="2">
    <source>
        <dbReference type="ARBA" id="ARBA00007400"/>
    </source>
</evidence>
<keyword evidence="6 7" id="KW-0472">Membrane</keyword>
<feature type="transmembrane region" description="Helical" evidence="7">
    <location>
        <begin position="156"/>
        <end position="177"/>
    </location>
</feature>
<keyword evidence="10" id="KW-1185">Reference proteome</keyword>
<dbReference type="InterPro" id="IPR002656">
    <property type="entry name" value="Acyl_transf_3_dom"/>
</dbReference>
<dbReference type="GO" id="GO:0016413">
    <property type="term" value="F:O-acetyltransferase activity"/>
    <property type="evidence" value="ECO:0007669"/>
    <property type="project" value="TreeGrafter"/>
</dbReference>
<accession>A8MEF7</accession>
<feature type="transmembrane region" description="Helical" evidence="7">
    <location>
        <begin position="183"/>
        <end position="200"/>
    </location>
</feature>
<reference evidence="10" key="1">
    <citation type="submission" date="2007-10" db="EMBL/GenBank/DDBJ databases">
        <title>Complete genome of Alkaliphilus oremlandii OhILAs.</title>
        <authorList>
            <person name="Copeland A."/>
            <person name="Lucas S."/>
            <person name="Lapidus A."/>
            <person name="Barry K."/>
            <person name="Detter J.C."/>
            <person name="Glavina del Rio T."/>
            <person name="Hammon N."/>
            <person name="Israni S."/>
            <person name="Dalin E."/>
            <person name="Tice H."/>
            <person name="Pitluck S."/>
            <person name="Chain P."/>
            <person name="Malfatti S."/>
            <person name="Shin M."/>
            <person name="Vergez L."/>
            <person name="Schmutz J."/>
            <person name="Larimer F."/>
            <person name="Land M."/>
            <person name="Hauser L."/>
            <person name="Kyrpides N."/>
            <person name="Mikhailova N."/>
            <person name="Stolz J.F."/>
            <person name="Dawson A."/>
            <person name="Fisher E."/>
            <person name="Crable B."/>
            <person name="Perera E."/>
            <person name="Lisak J."/>
            <person name="Ranganathan M."/>
            <person name="Basu P."/>
            <person name="Richardson P."/>
        </authorList>
    </citation>
    <scope>NUCLEOTIDE SEQUENCE [LARGE SCALE GENOMIC DNA]</scope>
    <source>
        <strain evidence="10">OhILAs</strain>
    </source>
</reference>
<dbReference type="EMBL" id="CP000853">
    <property type="protein sequence ID" value="ABW17628.1"/>
    <property type="molecule type" value="Genomic_DNA"/>
</dbReference>
<feature type="domain" description="Acyltransferase 3" evidence="8">
    <location>
        <begin position="12"/>
        <end position="330"/>
    </location>
</feature>
<feature type="transmembrane region" description="Helical" evidence="7">
    <location>
        <begin position="53"/>
        <end position="70"/>
    </location>
</feature>
<keyword evidence="9" id="KW-0012">Acyltransferase</keyword>
<feature type="transmembrane region" description="Helical" evidence="7">
    <location>
        <begin position="283"/>
        <end position="303"/>
    </location>
</feature>